<proteinExistence type="predicted"/>
<accession>A0ABR1U3L0</accession>
<evidence type="ECO:0000313" key="3">
    <source>
        <dbReference type="Proteomes" id="UP001444661"/>
    </source>
</evidence>
<dbReference type="Pfam" id="PF20150">
    <property type="entry name" value="2EXR"/>
    <property type="match status" value="1"/>
</dbReference>
<gene>
    <name evidence="2" type="ORF">PG993_003904</name>
</gene>
<name>A0ABR1U3L0_9PEZI</name>
<evidence type="ECO:0000259" key="1">
    <source>
        <dbReference type="Pfam" id="PF20150"/>
    </source>
</evidence>
<feature type="domain" description="2EXR" evidence="1">
    <location>
        <begin position="7"/>
        <end position="95"/>
    </location>
</feature>
<reference evidence="2 3" key="1">
    <citation type="submission" date="2023-01" db="EMBL/GenBank/DDBJ databases">
        <title>Analysis of 21 Apiospora genomes using comparative genomics revels a genus with tremendous synthesis potential of carbohydrate active enzymes and secondary metabolites.</title>
        <authorList>
            <person name="Sorensen T."/>
        </authorList>
    </citation>
    <scope>NUCLEOTIDE SEQUENCE [LARGE SCALE GENOMIC DNA]</scope>
    <source>
        <strain evidence="2 3">CBS 33761</strain>
    </source>
</reference>
<dbReference type="InterPro" id="IPR045518">
    <property type="entry name" value="2EXR"/>
</dbReference>
<keyword evidence="3" id="KW-1185">Reference proteome</keyword>
<comment type="caution">
    <text evidence="2">The sequence shown here is derived from an EMBL/GenBank/DDBJ whole genome shotgun (WGS) entry which is preliminary data.</text>
</comment>
<sequence length="215" mass="24859">MSSLSTFPQFAKLPNELQIEIWKQAITDEHNDRVVALTYRQGHVILTDELMNKLSKFFSICYLSRHTVKKLYDVALPVLKQSGPGVVHLSTKLDIFLISPWAFTMGINIATNALFQPSSARLQPATLQKMKRVMEHQLDLGDLIYHPRPQLGRALFRSVKVCYLRQDHQRPTTRRLAAQIGGGPYTQMDLLRHYTNPDMYEKRTAEDDFEEERDE</sequence>
<evidence type="ECO:0000313" key="2">
    <source>
        <dbReference type="EMBL" id="KAK8052519.1"/>
    </source>
</evidence>
<organism evidence="2 3">
    <name type="scientific">Apiospora rasikravindrae</name>
    <dbReference type="NCBI Taxonomy" id="990691"/>
    <lineage>
        <taxon>Eukaryota</taxon>
        <taxon>Fungi</taxon>
        <taxon>Dikarya</taxon>
        <taxon>Ascomycota</taxon>
        <taxon>Pezizomycotina</taxon>
        <taxon>Sordariomycetes</taxon>
        <taxon>Xylariomycetidae</taxon>
        <taxon>Amphisphaeriales</taxon>
        <taxon>Apiosporaceae</taxon>
        <taxon>Apiospora</taxon>
    </lineage>
</organism>
<dbReference type="Proteomes" id="UP001444661">
    <property type="component" value="Unassembled WGS sequence"/>
</dbReference>
<protein>
    <recommendedName>
        <fullName evidence="1">2EXR domain-containing protein</fullName>
    </recommendedName>
</protein>
<dbReference type="EMBL" id="JAQQWK010000002">
    <property type="protein sequence ID" value="KAK8052519.1"/>
    <property type="molecule type" value="Genomic_DNA"/>
</dbReference>